<dbReference type="InterPro" id="IPR036921">
    <property type="entry name" value="PurM-like_N_sf"/>
</dbReference>
<proteinExistence type="predicted"/>
<evidence type="ECO:0000256" key="2">
    <source>
        <dbReference type="ARBA" id="ARBA00022741"/>
    </source>
</evidence>
<keyword evidence="3 9" id="KW-0418">Kinase</keyword>
<dbReference type="AlphaFoldDB" id="A0A0P7ZLC0"/>
<dbReference type="InterPro" id="IPR004536">
    <property type="entry name" value="SPS/SelD"/>
</dbReference>
<feature type="domain" description="PurM-like N-terminal" evidence="6">
    <location>
        <begin position="452"/>
        <end position="560"/>
    </location>
</feature>
<feature type="domain" description="PurM-like C-terminal" evidence="7">
    <location>
        <begin position="573"/>
        <end position="748"/>
    </location>
</feature>
<dbReference type="Pfam" id="PF00586">
    <property type="entry name" value="AIRS"/>
    <property type="match status" value="1"/>
</dbReference>
<dbReference type="SUPFAM" id="SSF56042">
    <property type="entry name" value="PurM C-terminal domain-like"/>
    <property type="match status" value="1"/>
</dbReference>
<dbReference type="PANTHER" id="PTHR10256:SF0">
    <property type="entry name" value="INACTIVE SELENIDE, WATER DIKINASE-LIKE PROTEIN-RELATED"/>
    <property type="match status" value="1"/>
</dbReference>
<dbReference type="SUPFAM" id="SSF51905">
    <property type="entry name" value="FAD/NAD(P)-binding domain"/>
    <property type="match status" value="2"/>
</dbReference>
<dbReference type="OrthoDB" id="9767928at2"/>
<dbReference type="CDD" id="cd02195">
    <property type="entry name" value="SelD"/>
    <property type="match status" value="1"/>
</dbReference>
<gene>
    <name evidence="9" type="primary">selD</name>
    <name evidence="9" type="ORF">HLUCCX14_03065</name>
</gene>
<dbReference type="PATRIC" id="fig|1305731.5.peg.2520"/>
<evidence type="ECO:0000256" key="4">
    <source>
        <dbReference type="ARBA" id="ARBA00022840"/>
    </source>
</evidence>
<dbReference type="EMBL" id="LJZQ01000003">
    <property type="protein sequence ID" value="KPQ30078.1"/>
    <property type="molecule type" value="Genomic_DNA"/>
</dbReference>
<keyword evidence="1 9" id="KW-0808">Transferase</keyword>
<keyword evidence="2" id="KW-0547">Nucleotide-binding</keyword>
<dbReference type="GO" id="GO:0016260">
    <property type="term" value="P:selenocysteine biosynthetic process"/>
    <property type="evidence" value="ECO:0007669"/>
    <property type="project" value="TreeGrafter"/>
</dbReference>
<dbReference type="PANTHER" id="PTHR10256">
    <property type="entry name" value="SELENIDE, WATER DIKINASE"/>
    <property type="match status" value="1"/>
</dbReference>
<dbReference type="GO" id="GO:0005737">
    <property type="term" value="C:cytoplasm"/>
    <property type="evidence" value="ECO:0007669"/>
    <property type="project" value="TreeGrafter"/>
</dbReference>
<dbReference type="Proteomes" id="UP000050416">
    <property type="component" value="Unassembled WGS sequence"/>
</dbReference>
<dbReference type="NCBIfam" id="TIGR00476">
    <property type="entry name" value="selD"/>
    <property type="match status" value="1"/>
</dbReference>
<dbReference type="SUPFAM" id="SSF55326">
    <property type="entry name" value="PurM N-terminal domain-like"/>
    <property type="match status" value="1"/>
</dbReference>
<evidence type="ECO:0000259" key="6">
    <source>
        <dbReference type="Pfam" id="PF00586"/>
    </source>
</evidence>
<dbReference type="Gene3D" id="3.90.650.10">
    <property type="entry name" value="PurM-like C-terminal domain"/>
    <property type="match status" value="1"/>
</dbReference>
<dbReference type="Gene3D" id="3.30.1330.10">
    <property type="entry name" value="PurM-like, N-terminal domain"/>
    <property type="match status" value="1"/>
</dbReference>
<dbReference type="InterPro" id="IPR017584">
    <property type="entry name" value="Pyridine_nucleo_diS_OxRdtase_N"/>
</dbReference>
<dbReference type="EC" id="2.7.9.3" evidence="9"/>
<dbReference type="Gene3D" id="3.50.50.100">
    <property type="match status" value="1"/>
</dbReference>
<evidence type="ECO:0000313" key="9">
    <source>
        <dbReference type="EMBL" id="KPQ30078.1"/>
    </source>
</evidence>
<dbReference type="InterPro" id="IPR036188">
    <property type="entry name" value="FAD/NAD-bd_sf"/>
</dbReference>
<reference evidence="9 10" key="1">
    <citation type="submission" date="2015-09" db="EMBL/GenBank/DDBJ databases">
        <title>Identification and resolution of microdiversity through metagenomic sequencing of parallel consortia.</title>
        <authorList>
            <person name="Nelson W.C."/>
            <person name="Romine M.F."/>
            <person name="Lindemann S.R."/>
        </authorList>
    </citation>
    <scope>NUCLEOTIDE SEQUENCE [LARGE SCALE GENOMIC DNA]</scope>
    <source>
        <strain evidence="9">HL-55</strain>
    </source>
</reference>
<dbReference type="Pfam" id="PF02769">
    <property type="entry name" value="AIRS_C"/>
    <property type="match status" value="1"/>
</dbReference>
<dbReference type="STRING" id="1305731.GCA_000934705_01203"/>
<sequence length="758" mass="81336">MQTPEQPVLRDIVLVGGGHSHVGVLKRFAMSPVPGVRLTLICRDTHTPYSGMLPGYIAGHYSYDDVHIDLSRLAEYAGARFYRAEVTGLDRSSKRVICKGRPNVPYDLLSINIGSSPRVAEVVGASEHAVPVKPITGFNNRWLALLSRVENHDGPLTIAVVGAGAGGVELTLAMQFRLRNELARRGKDPDQIHFHLFDAADQILPTHNAKVRAVFRDKLVHRGVKLHLGSAVSKVEQGLLTTESGQTLQTDEVLWVTRAGGPAWLNDTGLALDDGLFIRARDTLQTENDDNVFVAGDIANVINHPREKAGVFAVRQGPPLADNLRRMATGKPAKPFNPQKNWLALISTGDQYAVASRGNFGTAGTWVWRWKDWIDRRFMQKFSDLPAMEETGRLPDTLAAQNPEEASQAISAVAMRCGGCGAKVGSTVLSRALGELRPIERDDIIIGLHAPDDAAVLRVPPGMAVVHTVDFFRAFIDDPYVFGKVAANHALGDVFAMGAEAQSATAVATVPYGIESKVEDTVFQMMSGAVEVLNEAGCALVGGHTGEGKELALGFAVNGLIDPKKVMSKGGLRAGDVLLLTKPIGTGTLFAAHARLEAKGRWIDAALASMVQSNKPAADCLVRFGARACTDVTGFGLLGHLVEMTRPSGVDAELDLTAIPILPGAEETVAAGILSSLQPANVRLRRGIRNQADWVNHPRYPLIFDPQTAGGLLASVPEAVAEACVRELKSLGYPHTAIIGRVTSQDENGAIEPITLRD</sequence>
<feature type="domain" description="FAD/NAD(P)-binding" evidence="8">
    <location>
        <begin position="11"/>
        <end position="304"/>
    </location>
</feature>
<dbReference type="InterPro" id="IPR023753">
    <property type="entry name" value="FAD/NAD-binding_dom"/>
</dbReference>
<protein>
    <submittedName>
        <fullName evidence="9">Selenide, water dikinase</fullName>
        <ecNumber evidence="9">2.7.9.3</ecNumber>
    </submittedName>
</protein>
<accession>A0A0P7ZLC0</accession>
<dbReference type="InterPro" id="IPR016188">
    <property type="entry name" value="PurM-like_N"/>
</dbReference>
<evidence type="ECO:0000259" key="7">
    <source>
        <dbReference type="Pfam" id="PF02769"/>
    </source>
</evidence>
<evidence type="ECO:0000256" key="5">
    <source>
        <dbReference type="ARBA" id="ARBA00023266"/>
    </source>
</evidence>
<evidence type="ECO:0000259" key="8">
    <source>
        <dbReference type="Pfam" id="PF07992"/>
    </source>
</evidence>
<organism evidence="9 10">
    <name type="scientific">Marinobacter excellens HL-55</name>
    <dbReference type="NCBI Taxonomy" id="1305731"/>
    <lineage>
        <taxon>Bacteria</taxon>
        <taxon>Pseudomonadati</taxon>
        <taxon>Pseudomonadota</taxon>
        <taxon>Gammaproteobacteria</taxon>
        <taxon>Pseudomonadales</taxon>
        <taxon>Marinobacteraceae</taxon>
        <taxon>Marinobacter</taxon>
    </lineage>
</organism>
<keyword evidence="5" id="KW-0711">Selenium</keyword>
<dbReference type="InterPro" id="IPR036676">
    <property type="entry name" value="PurM-like_C_sf"/>
</dbReference>
<dbReference type="GO" id="GO:0005524">
    <property type="term" value="F:ATP binding"/>
    <property type="evidence" value="ECO:0007669"/>
    <property type="project" value="UniProtKB-KW"/>
</dbReference>
<comment type="caution">
    <text evidence="9">The sequence shown here is derived from an EMBL/GenBank/DDBJ whole genome shotgun (WGS) entry which is preliminary data.</text>
</comment>
<keyword evidence="4" id="KW-0067">ATP-binding</keyword>
<evidence type="ECO:0000256" key="1">
    <source>
        <dbReference type="ARBA" id="ARBA00022679"/>
    </source>
</evidence>
<evidence type="ECO:0000313" key="10">
    <source>
        <dbReference type="Proteomes" id="UP000050416"/>
    </source>
</evidence>
<dbReference type="InterPro" id="IPR010918">
    <property type="entry name" value="PurM-like_C_dom"/>
</dbReference>
<evidence type="ECO:0000256" key="3">
    <source>
        <dbReference type="ARBA" id="ARBA00022777"/>
    </source>
</evidence>
<dbReference type="NCBIfam" id="TIGR03169">
    <property type="entry name" value="Nterm_to_SelD"/>
    <property type="match status" value="1"/>
</dbReference>
<dbReference type="Pfam" id="PF07992">
    <property type="entry name" value="Pyr_redox_2"/>
    <property type="match status" value="1"/>
</dbReference>
<dbReference type="GO" id="GO:0016491">
    <property type="term" value="F:oxidoreductase activity"/>
    <property type="evidence" value="ECO:0007669"/>
    <property type="project" value="InterPro"/>
</dbReference>
<name>A0A0P7ZLC0_9GAMM</name>
<dbReference type="GO" id="GO:0004756">
    <property type="term" value="F:selenide, water dikinase activity"/>
    <property type="evidence" value="ECO:0007669"/>
    <property type="project" value="UniProtKB-EC"/>
</dbReference>